<reference evidence="3 4" key="1">
    <citation type="submission" date="2016-09" db="EMBL/GenBank/DDBJ databases">
        <title>Isolation, identification and antibiotic sensitivity analysis of bacterial pathogen from juvenile Hippocampus erectus with tail-rotted disease.</title>
        <authorList>
            <person name="Yang Q."/>
        </authorList>
    </citation>
    <scope>NUCLEOTIDE SEQUENCE [LARGE SCALE GENOMIC DNA]</scope>
    <source>
        <strain evidence="3 4">HM-10</strain>
    </source>
</reference>
<feature type="signal peptide" evidence="1">
    <location>
        <begin position="1"/>
        <end position="28"/>
    </location>
</feature>
<accession>A0ABX3D501</accession>
<protein>
    <submittedName>
        <fullName evidence="3">Endo alpha-1,4 polygalactosaminidase</fullName>
    </submittedName>
</protein>
<comment type="caution">
    <text evidence="3">The sequence shown here is derived from an EMBL/GenBank/DDBJ whole genome shotgun (WGS) entry which is preliminary data.</text>
</comment>
<dbReference type="InterPro" id="IPR013785">
    <property type="entry name" value="Aldolase_TIM"/>
</dbReference>
<evidence type="ECO:0000313" key="4">
    <source>
        <dbReference type="Proteomes" id="UP000180133"/>
    </source>
</evidence>
<dbReference type="SUPFAM" id="SSF51445">
    <property type="entry name" value="(Trans)glycosidases"/>
    <property type="match status" value="1"/>
</dbReference>
<dbReference type="Gene3D" id="3.20.20.70">
    <property type="entry name" value="Aldolase class I"/>
    <property type="match status" value="1"/>
</dbReference>
<dbReference type="Pfam" id="PF03537">
    <property type="entry name" value="Glyco_hydro_114"/>
    <property type="match status" value="1"/>
</dbReference>
<sequence length="285" mass="33283">MDPNVIHPFKPKLSLLLTILLSGCNSHWQPTADTTWQWQLEGDLDTSYQVDAYDIDLFDTQTSTIRQLQSSGKKVICYFSAGTFESWREDAPSLFHKELLVGKMEGWDEIWLNIKDKRVWEVMSKRLDLAVLKGCDAVEPDNVDLYINNKDFTYEDQLVYNRFLATEAHKRGLAVGLKNDLDQVEDLIDYFDFAVNEECLKYDECEVLTLFINHNKPVFHVEYPHAIEESEESQFPKPESMTSYLNSCRNLEQYGFQSLLMPLHLDDKYRIDCRELLTREINSNI</sequence>
<dbReference type="EMBL" id="MKFT01000037">
    <property type="protein sequence ID" value="OHY89615.1"/>
    <property type="molecule type" value="Genomic_DNA"/>
</dbReference>
<dbReference type="InterPro" id="IPR004352">
    <property type="entry name" value="GH114_TIM-barrel"/>
</dbReference>
<feature type="chain" id="PRO_5046522363" evidence="1">
    <location>
        <begin position="29"/>
        <end position="285"/>
    </location>
</feature>
<organism evidence="3 4">
    <name type="scientific">Vibrio rotiferianus</name>
    <dbReference type="NCBI Taxonomy" id="190895"/>
    <lineage>
        <taxon>Bacteria</taxon>
        <taxon>Pseudomonadati</taxon>
        <taxon>Pseudomonadota</taxon>
        <taxon>Gammaproteobacteria</taxon>
        <taxon>Vibrionales</taxon>
        <taxon>Vibrionaceae</taxon>
        <taxon>Vibrio</taxon>
    </lineage>
</organism>
<keyword evidence="1" id="KW-0732">Signal</keyword>
<dbReference type="InterPro" id="IPR017853">
    <property type="entry name" value="GH"/>
</dbReference>
<proteinExistence type="predicted"/>
<dbReference type="PANTHER" id="PTHR35273:SF2">
    <property type="entry name" value="ALPHA-GALACTOSIDASE"/>
    <property type="match status" value="1"/>
</dbReference>
<evidence type="ECO:0000259" key="2">
    <source>
        <dbReference type="Pfam" id="PF03537"/>
    </source>
</evidence>
<evidence type="ECO:0000256" key="1">
    <source>
        <dbReference type="SAM" id="SignalP"/>
    </source>
</evidence>
<gene>
    <name evidence="3" type="ORF">BI375_23335</name>
</gene>
<dbReference type="PANTHER" id="PTHR35273">
    <property type="entry name" value="ALPHA-1,4 POLYGALACTOSAMINIDASE, PUTATIVE (AFU_ORTHOLOGUE AFUA_3G07890)-RELATED"/>
    <property type="match status" value="1"/>
</dbReference>
<dbReference type="RefSeq" id="WP_071236607.1">
    <property type="nucleotide sequence ID" value="NZ_KV861346.1"/>
</dbReference>
<keyword evidence="4" id="KW-1185">Reference proteome</keyword>
<dbReference type="Proteomes" id="UP000180133">
    <property type="component" value="Unassembled WGS sequence"/>
</dbReference>
<evidence type="ECO:0000313" key="3">
    <source>
        <dbReference type="EMBL" id="OHY89615.1"/>
    </source>
</evidence>
<feature type="domain" description="Glycoside-hydrolase family GH114 TIM-barrel" evidence="2">
    <location>
        <begin position="35"/>
        <end position="267"/>
    </location>
</feature>
<name>A0ABX3D501_9VIBR</name>